<dbReference type="Pfam" id="PF00480">
    <property type="entry name" value="ROK"/>
    <property type="match status" value="1"/>
</dbReference>
<proteinExistence type="inferred from homology"/>
<dbReference type="InterPro" id="IPR036390">
    <property type="entry name" value="WH_DNA-bd_sf"/>
</dbReference>
<dbReference type="InterPro" id="IPR036388">
    <property type="entry name" value="WH-like_DNA-bd_sf"/>
</dbReference>
<keyword evidence="4" id="KW-1185">Reference proteome</keyword>
<comment type="similarity">
    <text evidence="1">Belongs to the ROK (NagC/XylR) family.</text>
</comment>
<gene>
    <name evidence="3" type="ORF">GCM10011399_06660</name>
</gene>
<dbReference type="RefSeq" id="WP_188673609.1">
    <property type="nucleotide sequence ID" value="NZ_BMGP01000001.1"/>
</dbReference>
<dbReference type="PANTHER" id="PTHR18964">
    <property type="entry name" value="ROK (REPRESSOR, ORF, KINASE) FAMILY"/>
    <property type="match status" value="1"/>
</dbReference>
<dbReference type="Pfam" id="PF12802">
    <property type="entry name" value="MarR_2"/>
    <property type="match status" value="1"/>
</dbReference>
<dbReference type="SUPFAM" id="SSF53067">
    <property type="entry name" value="Actin-like ATPase domain"/>
    <property type="match status" value="1"/>
</dbReference>
<dbReference type="GO" id="GO:0003700">
    <property type="term" value="F:DNA-binding transcription factor activity"/>
    <property type="evidence" value="ECO:0007669"/>
    <property type="project" value="InterPro"/>
</dbReference>
<reference evidence="3 4" key="1">
    <citation type="journal article" date="2014" name="Int. J. Syst. Evol. Microbiol.">
        <title>Complete genome sequence of Corynebacterium casei LMG S-19264T (=DSM 44701T), isolated from a smear-ripened cheese.</title>
        <authorList>
            <consortium name="US DOE Joint Genome Institute (JGI-PGF)"/>
            <person name="Walter F."/>
            <person name="Albersmeier A."/>
            <person name="Kalinowski J."/>
            <person name="Ruckert C."/>
        </authorList>
    </citation>
    <scope>NUCLEOTIDE SEQUENCE [LARGE SCALE GENOMIC DNA]</scope>
    <source>
        <strain evidence="3 4">CGMCC 1.12976</strain>
    </source>
</reference>
<protein>
    <submittedName>
        <fullName evidence="3">Transcriptional regulator</fullName>
    </submittedName>
</protein>
<dbReference type="InterPro" id="IPR043129">
    <property type="entry name" value="ATPase_NBD"/>
</dbReference>
<comment type="caution">
    <text evidence="3">The sequence shown here is derived from an EMBL/GenBank/DDBJ whole genome shotgun (WGS) entry which is preliminary data.</text>
</comment>
<dbReference type="SUPFAM" id="SSF46785">
    <property type="entry name" value="Winged helix' DNA-binding domain"/>
    <property type="match status" value="1"/>
</dbReference>
<dbReference type="PROSITE" id="PS01125">
    <property type="entry name" value="ROK"/>
    <property type="match status" value="1"/>
</dbReference>
<dbReference type="AlphaFoldDB" id="A0A917EWJ1"/>
<dbReference type="Gene3D" id="3.30.420.40">
    <property type="match status" value="3"/>
</dbReference>
<sequence>MSVSAMTPSGAGDHLEFIRRAGQTTRRAIAEHTGLSRSVVAQTVSELIAQGLVIEHRLGAAAVSAAAVSAAAVSAASAASAASAGRARATRGRPTAVLQLARQHGVIVACDIGHRHITVAVADLHGHELVEQSIHFPVDEGSAQTFAATHSLVMQLLDQARSTLAEVCGFGISLPFPITTGRASGRASVRAPANLAGWHGTNLADAAPAGLSCPVIIDNDANFGAWGERMFGGTTAIDNLLYVKLSDGIGAGLIVNGTLLAGATGLGGEMGHIEVQPGGALCRCGRRGCLEAVIAECLPDYHRAGLRVGRAVAQLCAFVDPEVVVLGGRIGSVGEPLLAGVREALAEFSQDATVSVVVRSAAWGTRSELMGIIDRTLAAAWASDRIAGRHGTRESAAAYDRRSA</sequence>
<feature type="domain" description="HTH marR-type" evidence="2">
    <location>
        <begin position="15"/>
        <end position="54"/>
    </location>
</feature>
<dbReference type="InterPro" id="IPR000600">
    <property type="entry name" value="ROK"/>
</dbReference>
<evidence type="ECO:0000313" key="4">
    <source>
        <dbReference type="Proteomes" id="UP000598775"/>
    </source>
</evidence>
<dbReference type="InterPro" id="IPR000835">
    <property type="entry name" value="HTH_MarR-typ"/>
</dbReference>
<organism evidence="3 4">
    <name type="scientific">Subtercola lobariae</name>
    <dbReference type="NCBI Taxonomy" id="1588641"/>
    <lineage>
        <taxon>Bacteria</taxon>
        <taxon>Bacillati</taxon>
        <taxon>Actinomycetota</taxon>
        <taxon>Actinomycetes</taxon>
        <taxon>Micrococcales</taxon>
        <taxon>Microbacteriaceae</taxon>
        <taxon>Subtercola</taxon>
    </lineage>
</organism>
<evidence type="ECO:0000313" key="3">
    <source>
        <dbReference type="EMBL" id="GGF15532.1"/>
    </source>
</evidence>
<evidence type="ECO:0000259" key="2">
    <source>
        <dbReference type="Pfam" id="PF12802"/>
    </source>
</evidence>
<dbReference type="EMBL" id="BMGP01000001">
    <property type="protein sequence ID" value="GGF15532.1"/>
    <property type="molecule type" value="Genomic_DNA"/>
</dbReference>
<dbReference type="Proteomes" id="UP000598775">
    <property type="component" value="Unassembled WGS sequence"/>
</dbReference>
<dbReference type="PANTHER" id="PTHR18964:SF173">
    <property type="entry name" value="GLUCOKINASE"/>
    <property type="match status" value="1"/>
</dbReference>
<name>A0A917EWJ1_9MICO</name>
<accession>A0A917EWJ1</accession>
<dbReference type="InterPro" id="IPR049874">
    <property type="entry name" value="ROK_cs"/>
</dbReference>
<dbReference type="Gene3D" id="1.10.10.10">
    <property type="entry name" value="Winged helix-like DNA-binding domain superfamily/Winged helix DNA-binding domain"/>
    <property type="match status" value="1"/>
</dbReference>
<evidence type="ECO:0000256" key="1">
    <source>
        <dbReference type="ARBA" id="ARBA00006479"/>
    </source>
</evidence>